<feature type="compositionally biased region" description="Basic residues" evidence="1">
    <location>
        <begin position="562"/>
        <end position="576"/>
    </location>
</feature>
<protein>
    <submittedName>
        <fullName evidence="2">Uncharacterized protein</fullName>
    </submittedName>
</protein>
<sequence length="685" mass="74796">MSSEEEEPARKVGGNRRGGNRRGGSRGGPLGRRGRNIIDSAEPAVENVGDMGGDSEAEGGNSEGRESNNEDDRPSEQGKGGRGGRNRGRGRGSGNRAQGGRGRGIKKTSVQQAQEDMAADSAGSPAKLSNFWVPALSGPSARSRRQEDESGDEALEANTKAAKGEMAQSPVKPAKNVGSSVHGRVDDAGLGQTSDDEVNIHGVDDYSNWVGYGYDQGYYDVPSDGLEGFEYGEEYGEDSNRPMDLINDQENIEERTQLKHGRERAEIVILALPSLKIFKGLLMLLVLMDNEPEFQSAPMGKVFLFSSRDKDARPYLSITTQTASQLSPILKKLSVKYSPIRNNDSRIYVFQDGVWDIKGHYSQALQDEDPVNWDFSADGRYSLSLLADGIRSNESMSATTSEFGSTRAGSSKQAHSAAADSGNDELSHTQNLIVNALGINCGLAHEKGDIHMAYAKYMSIIKAVKELKDMKTAVLGLPNCQLFKNNDHRVFPMVPLYPAMQKWLLDEDDAPEDVKVWRDAKHTFGNLENILKSHGASFGSGRKGGNKKKETSSESEPEVVKGKGKGKAKEKGRKGRKNSDSDSDIFSQPRTSSLALVILLLDFALPRSRFPTLSRALPRSPTLSHARALTPTFARVTHFAHRNWKGYLPTRTLSSRLIGSVLILIDFIVIRTTSISSVSWDLNFT</sequence>
<dbReference type="EMBL" id="KN832998">
    <property type="protein sequence ID" value="KIM81541.1"/>
    <property type="molecule type" value="Genomic_DNA"/>
</dbReference>
<dbReference type="STRING" id="765440.A0A0C3FQU2"/>
<feature type="compositionally biased region" description="Polar residues" evidence="1">
    <location>
        <begin position="397"/>
        <end position="414"/>
    </location>
</feature>
<feature type="region of interest" description="Disordered" evidence="1">
    <location>
        <begin position="535"/>
        <end position="586"/>
    </location>
</feature>
<evidence type="ECO:0000256" key="1">
    <source>
        <dbReference type="SAM" id="MobiDB-lite"/>
    </source>
</evidence>
<name>A0A0C3FQU2_PILCF</name>
<evidence type="ECO:0000313" key="2">
    <source>
        <dbReference type="EMBL" id="KIM81541.1"/>
    </source>
</evidence>
<dbReference type="HOGENOM" id="CLU_401751_0_0_1"/>
<gene>
    <name evidence="2" type="ORF">PILCRDRAFT_8601</name>
</gene>
<feature type="compositionally biased region" description="Basic and acidic residues" evidence="1">
    <location>
        <begin position="63"/>
        <end position="76"/>
    </location>
</feature>
<proteinExistence type="predicted"/>
<dbReference type="InParanoid" id="A0A0C3FQU2"/>
<dbReference type="AlphaFoldDB" id="A0A0C3FQU2"/>
<organism evidence="2 3">
    <name type="scientific">Piloderma croceum (strain F 1598)</name>
    <dbReference type="NCBI Taxonomy" id="765440"/>
    <lineage>
        <taxon>Eukaryota</taxon>
        <taxon>Fungi</taxon>
        <taxon>Dikarya</taxon>
        <taxon>Basidiomycota</taxon>
        <taxon>Agaricomycotina</taxon>
        <taxon>Agaricomycetes</taxon>
        <taxon>Agaricomycetidae</taxon>
        <taxon>Atheliales</taxon>
        <taxon>Atheliaceae</taxon>
        <taxon>Piloderma</taxon>
    </lineage>
</organism>
<evidence type="ECO:0000313" key="3">
    <source>
        <dbReference type="Proteomes" id="UP000054166"/>
    </source>
</evidence>
<reference evidence="3" key="2">
    <citation type="submission" date="2015-01" db="EMBL/GenBank/DDBJ databases">
        <title>Evolutionary Origins and Diversification of the Mycorrhizal Mutualists.</title>
        <authorList>
            <consortium name="DOE Joint Genome Institute"/>
            <consortium name="Mycorrhizal Genomics Consortium"/>
            <person name="Kohler A."/>
            <person name="Kuo A."/>
            <person name="Nagy L.G."/>
            <person name="Floudas D."/>
            <person name="Copeland A."/>
            <person name="Barry K.W."/>
            <person name="Cichocki N."/>
            <person name="Veneault-Fourrey C."/>
            <person name="LaButti K."/>
            <person name="Lindquist E.A."/>
            <person name="Lipzen A."/>
            <person name="Lundell T."/>
            <person name="Morin E."/>
            <person name="Murat C."/>
            <person name="Riley R."/>
            <person name="Ohm R."/>
            <person name="Sun H."/>
            <person name="Tunlid A."/>
            <person name="Henrissat B."/>
            <person name="Grigoriev I.V."/>
            <person name="Hibbett D.S."/>
            <person name="Martin F."/>
        </authorList>
    </citation>
    <scope>NUCLEOTIDE SEQUENCE [LARGE SCALE GENOMIC DNA]</scope>
    <source>
        <strain evidence="3">F 1598</strain>
    </source>
</reference>
<feature type="region of interest" description="Disordered" evidence="1">
    <location>
        <begin position="1"/>
        <end position="196"/>
    </location>
</feature>
<dbReference type="OrthoDB" id="3070904at2759"/>
<reference evidence="2 3" key="1">
    <citation type="submission" date="2014-04" db="EMBL/GenBank/DDBJ databases">
        <authorList>
            <consortium name="DOE Joint Genome Institute"/>
            <person name="Kuo A."/>
            <person name="Tarkka M."/>
            <person name="Buscot F."/>
            <person name="Kohler A."/>
            <person name="Nagy L.G."/>
            <person name="Floudas D."/>
            <person name="Copeland A."/>
            <person name="Barry K.W."/>
            <person name="Cichocki N."/>
            <person name="Veneault-Fourrey C."/>
            <person name="LaButti K."/>
            <person name="Lindquist E.A."/>
            <person name="Lipzen A."/>
            <person name="Lundell T."/>
            <person name="Morin E."/>
            <person name="Murat C."/>
            <person name="Sun H."/>
            <person name="Tunlid A."/>
            <person name="Henrissat B."/>
            <person name="Grigoriev I.V."/>
            <person name="Hibbett D.S."/>
            <person name="Martin F."/>
            <person name="Nordberg H.P."/>
            <person name="Cantor M.N."/>
            <person name="Hua S.X."/>
        </authorList>
    </citation>
    <scope>NUCLEOTIDE SEQUENCE [LARGE SCALE GENOMIC DNA]</scope>
    <source>
        <strain evidence="2 3">F 1598</strain>
    </source>
</reference>
<accession>A0A0C3FQU2</accession>
<keyword evidence="3" id="KW-1185">Reference proteome</keyword>
<feature type="compositionally biased region" description="Gly residues" evidence="1">
    <location>
        <begin position="91"/>
        <end position="102"/>
    </location>
</feature>
<dbReference type="Proteomes" id="UP000054166">
    <property type="component" value="Unassembled WGS sequence"/>
</dbReference>
<feature type="region of interest" description="Disordered" evidence="1">
    <location>
        <begin position="397"/>
        <end position="423"/>
    </location>
</feature>